<gene>
    <name evidence="2" type="ORF">MRM75_06725</name>
</gene>
<evidence type="ECO:0000313" key="2">
    <source>
        <dbReference type="EMBL" id="XAG70650.1"/>
    </source>
</evidence>
<protein>
    <submittedName>
        <fullName evidence="2">DUF4123 domain-containing protein</fullName>
    </submittedName>
</protein>
<dbReference type="EMBL" id="CP095353">
    <property type="protein sequence ID" value="XAG70650.1"/>
    <property type="molecule type" value="Genomic_DNA"/>
</dbReference>
<evidence type="ECO:0000259" key="1">
    <source>
        <dbReference type="Pfam" id="PF13503"/>
    </source>
</evidence>
<dbReference type="Pfam" id="PF13503">
    <property type="entry name" value="DUF4123"/>
    <property type="match status" value="1"/>
</dbReference>
<sequence>MGAIPLEMTPDIELANAERLYLLLDGARIPELERVLFEQDDAPVYQPIYLYAPWDSLREVSPCLVCATPNLLDWFIQNREPSWGYLLSSQLVLLPLAERLRALIEVESPYGSRILLKLAMPETMWRLFMDDEPWLWQDVEQVWIPVRQANQPVWWHKTVSPELGEPVGKRFRLSDAQWTRLGEVTWLSTLDAIWRHMNKWFPARLQEQIEPAAWIARWAEQAYGKGFESERDLLLFFNVLGYLGSGWFEQDEYPRIKALITQPSAQTPSQRIEQAAELAEALSKKDQDA</sequence>
<organism evidence="2">
    <name type="scientific">bacterium 19CA06SA08-2</name>
    <dbReference type="NCBI Taxonomy" id="2920658"/>
    <lineage>
        <taxon>Bacteria</taxon>
    </lineage>
</organism>
<accession>A0AAU6UA29</accession>
<feature type="domain" description="DUF4123" evidence="1">
    <location>
        <begin position="20"/>
        <end position="127"/>
    </location>
</feature>
<dbReference type="AlphaFoldDB" id="A0AAU6UA29"/>
<dbReference type="InterPro" id="IPR025391">
    <property type="entry name" value="DUF4123"/>
</dbReference>
<reference evidence="2" key="1">
    <citation type="submission" date="2022-03" db="EMBL/GenBank/DDBJ databases">
        <title>Sea Food Isolates.</title>
        <authorList>
            <person name="Li c."/>
        </authorList>
    </citation>
    <scope>NUCLEOTIDE SEQUENCE</scope>
    <source>
        <strain evidence="2">19CA06SA08-2</strain>
    </source>
</reference>
<name>A0AAU6UA29_UNCXX</name>
<proteinExistence type="predicted"/>